<dbReference type="EMBL" id="MN484601">
    <property type="protein sequence ID" value="QGF20227.1"/>
    <property type="molecule type" value="Genomic_DNA"/>
</dbReference>
<accession>A0A5Q2F412</accession>
<keyword evidence="2" id="KW-1185">Reference proteome</keyword>
<evidence type="ECO:0000313" key="2">
    <source>
        <dbReference type="Proteomes" id="UP000400849"/>
    </source>
</evidence>
<dbReference type="RefSeq" id="YP_010648757.1">
    <property type="nucleotide sequence ID" value="NC_070762.1"/>
</dbReference>
<protein>
    <submittedName>
        <fullName evidence="1">Uncharacterized protein</fullName>
    </submittedName>
</protein>
<proteinExistence type="predicted"/>
<name>A0A5Q2F412_9CAUD</name>
<dbReference type="Proteomes" id="UP000400849">
    <property type="component" value="Segment"/>
</dbReference>
<evidence type="ECO:0000313" key="1">
    <source>
        <dbReference type="EMBL" id="QGF20227.1"/>
    </source>
</evidence>
<dbReference type="GeneID" id="77924216"/>
<sequence>MSTYRFALEVDEDRRPIATFSAESQFDPSTQAEINKYLVTIKRSTPPENCPKEVEFEVWHDMKLGIFDLIRKSMIRLSYLDSKFSRNQQPNTSLIRDAVFSED</sequence>
<gene>
    <name evidence="1" type="primary">48</name>
    <name evidence="1" type="ORF">SEA_SIXAMA_48</name>
</gene>
<organism evidence="1 2">
    <name type="scientific">Gordonia phage Sixama</name>
    <dbReference type="NCBI Taxonomy" id="2653271"/>
    <lineage>
        <taxon>Viruses</taxon>
        <taxon>Duplodnaviria</taxon>
        <taxon>Heunggongvirae</taxon>
        <taxon>Uroviricota</taxon>
        <taxon>Caudoviricetes</taxon>
        <taxon>Sixamavirus</taxon>
        <taxon>Sixamavirus sixama</taxon>
    </lineage>
</organism>
<dbReference type="KEGG" id="vg:77924216"/>
<reference evidence="1 2" key="1">
    <citation type="submission" date="2019-09" db="EMBL/GenBank/DDBJ databases">
        <authorList>
            <person name="Christie C.A."/>
            <person name="Diallo A.S."/>
            <person name="Dixon Z."/>
            <person name="McIntosh P.M."/>
            <person name="Murthy K.H."/>
            <person name="Rosen M.G."/>
            <person name="Simpson L.M."/>
            <person name="Koustas K."/>
            <person name="Fogarty M.P."/>
            <person name="Molloy S.D."/>
            <person name="Garlena R.A."/>
            <person name="Russell D.A."/>
            <person name="Pope W.H."/>
            <person name="Jacobs-Sera D."/>
            <person name="Hatfull G.F."/>
        </authorList>
    </citation>
    <scope>NUCLEOTIDE SEQUENCE [LARGE SCALE GENOMIC DNA]</scope>
</reference>